<feature type="domain" description="PepSY" evidence="2">
    <location>
        <begin position="7"/>
        <end position="84"/>
    </location>
</feature>
<evidence type="ECO:0000313" key="5">
    <source>
        <dbReference type="Proteomes" id="UP000621856"/>
    </source>
</evidence>
<dbReference type="RefSeq" id="WP_155141169.1">
    <property type="nucleotide sequence ID" value="NZ_BMGZ01000002.1"/>
</dbReference>
<keyword evidence="1" id="KW-0732">Signal</keyword>
<evidence type="ECO:0000256" key="1">
    <source>
        <dbReference type="SAM" id="SignalP"/>
    </source>
</evidence>
<feature type="signal peptide" evidence="1">
    <location>
        <begin position="1"/>
        <end position="22"/>
    </location>
</feature>
<evidence type="ECO:0000313" key="6">
    <source>
        <dbReference type="Proteomes" id="UP000818603"/>
    </source>
</evidence>
<dbReference type="Pfam" id="PF13670">
    <property type="entry name" value="PepSY_2"/>
    <property type="match status" value="1"/>
</dbReference>
<gene>
    <name evidence="4" type="ORF">FF098_013050</name>
    <name evidence="3" type="ORF">GCM10011355_26210</name>
</gene>
<dbReference type="AlphaFoldDB" id="A0A8J3A5I4"/>
<sequence>MSMKILTVSVAATIAISGAAIADDDRYPTSTELAAIEQVLTENGYVSWEEVEFDDGLWEVDDARDATRAEFDIKINPDTYEIVSTVRED</sequence>
<comment type="caution">
    <text evidence="3">The sequence shown here is derived from an EMBL/GenBank/DDBJ whole genome shotgun (WGS) entry which is preliminary data.</text>
</comment>
<dbReference type="Proteomes" id="UP000818603">
    <property type="component" value="Unassembled WGS sequence"/>
</dbReference>
<name>A0A8J3A5I4_9PROT</name>
<protein>
    <submittedName>
        <fullName evidence="4">PepSY domain-containing protein</fullName>
    </submittedName>
</protein>
<reference evidence="3" key="1">
    <citation type="journal article" date="2014" name="Int. J. Syst. Evol. Microbiol.">
        <title>Complete genome sequence of Corynebacterium casei LMG S-19264T (=DSM 44701T), isolated from a smear-ripened cheese.</title>
        <authorList>
            <consortium name="US DOE Joint Genome Institute (JGI-PGF)"/>
            <person name="Walter F."/>
            <person name="Albersmeier A."/>
            <person name="Kalinowski J."/>
            <person name="Ruckert C."/>
        </authorList>
    </citation>
    <scope>NUCLEOTIDE SEQUENCE</scope>
    <source>
        <strain evidence="3">CGMCC 1.14984</strain>
    </source>
</reference>
<evidence type="ECO:0000259" key="2">
    <source>
        <dbReference type="Pfam" id="PF13670"/>
    </source>
</evidence>
<reference evidence="3" key="3">
    <citation type="submission" date="2020-09" db="EMBL/GenBank/DDBJ databases">
        <authorList>
            <person name="Sun Q."/>
            <person name="Zhou Y."/>
        </authorList>
    </citation>
    <scope>NUCLEOTIDE SEQUENCE</scope>
    <source>
        <strain evidence="3">CGMCC 1.14984</strain>
    </source>
</reference>
<dbReference type="InterPro" id="IPR025711">
    <property type="entry name" value="PepSY"/>
</dbReference>
<organism evidence="3 5">
    <name type="scientific">Aquisalinus luteolus</name>
    <dbReference type="NCBI Taxonomy" id="1566827"/>
    <lineage>
        <taxon>Bacteria</taxon>
        <taxon>Pseudomonadati</taxon>
        <taxon>Pseudomonadota</taxon>
        <taxon>Alphaproteobacteria</taxon>
        <taxon>Parvularculales</taxon>
        <taxon>Parvularculaceae</taxon>
        <taxon>Aquisalinus</taxon>
    </lineage>
</organism>
<evidence type="ECO:0000313" key="4">
    <source>
        <dbReference type="EMBL" id="NHK28842.1"/>
    </source>
</evidence>
<dbReference type="EMBL" id="BMGZ01000002">
    <property type="protein sequence ID" value="GGH99681.1"/>
    <property type="molecule type" value="Genomic_DNA"/>
</dbReference>
<accession>A0A8J3A5I4</accession>
<feature type="chain" id="PRO_5035274057" evidence="1">
    <location>
        <begin position="23"/>
        <end position="89"/>
    </location>
</feature>
<dbReference type="EMBL" id="VCJR02000002">
    <property type="protein sequence ID" value="NHK28842.1"/>
    <property type="molecule type" value="Genomic_DNA"/>
</dbReference>
<evidence type="ECO:0000313" key="3">
    <source>
        <dbReference type="EMBL" id="GGH99681.1"/>
    </source>
</evidence>
<dbReference type="Proteomes" id="UP000621856">
    <property type="component" value="Unassembled WGS sequence"/>
</dbReference>
<keyword evidence="6" id="KW-1185">Reference proteome</keyword>
<proteinExistence type="predicted"/>
<reference evidence="4 6" key="2">
    <citation type="submission" date="2020-02" db="EMBL/GenBank/DDBJ databases">
        <title>Genome sequence of Parvularcula flava strain NH6-79.</title>
        <authorList>
            <person name="Abdul Karim M.H."/>
            <person name="Lam M.Q."/>
            <person name="Chen S.J."/>
            <person name="Yahya A."/>
            <person name="Shahir S."/>
            <person name="Shamsir M.S."/>
            <person name="Chong C.S."/>
        </authorList>
    </citation>
    <scope>NUCLEOTIDE SEQUENCE [LARGE SCALE GENOMIC DNA]</scope>
    <source>
        <strain evidence="4 6">NH6-79</strain>
    </source>
</reference>